<organism evidence="1 2">
    <name type="scientific">Ciceribacter lividus</name>
    <dbReference type="NCBI Taxonomy" id="1197950"/>
    <lineage>
        <taxon>Bacteria</taxon>
        <taxon>Pseudomonadati</taxon>
        <taxon>Pseudomonadota</taxon>
        <taxon>Alphaproteobacteria</taxon>
        <taxon>Hyphomicrobiales</taxon>
        <taxon>Rhizobiaceae</taxon>
        <taxon>Ciceribacter</taxon>
    </lineage>
</organism>
<accession>A0A6I7HU93</accession>
<name>A0A6I7HU93_9HYPH</name>
<evidence type="ECO:0000313" key="2">
    <source>
        <dbReference type="Proteomes" id="UP000252582"/>
    </source>
</evidence>
<reference evidence="1 2" key="1">
    <citation type="submission" date="2018-07" db="EMBL/GenBank/DDBJ databases">
        <title>Genomic Encyclopedia of Type Strains, Phase IV (KMG-IV): sequencing the most valuable type-strain genomes for metagenomic binning, comparative biology and taxonomic classification.</title>
        <authorList>
            <person name="Goeker M."/>
        </authorList>
    </citation>
    <scope>NUCLEOTIDE SEQUENCE [LARGE SCALE GENOMIC DNA]</scope>
    <source>
        <strain evidence="1 2">DSM 25528</strain>
    </source>
</reference>
<proteinExistence type="predicted"/>
<protein>
    <submittedName>
        <fullName evidence="1">Uncharacterized protein</fullName>
    </submittedName>
</protein>
<dbReference type="AlphaFoldDB" id="A0A6I7HU93"/>
<gene>
    <name evidence="1" type="ORF">DFR48_102280</name>
</gene>
<comment type="caution">
    <text evidence="1">The sequence shown here is derived from an EMBL/GenBank/DDBJ whole genome shotgun (WGS) entry which is preliminary data.</text>
</comment>
<sequence>MPGLVLPEGKLGQSKDLPKLIRRSEIVLEKLAKEGKEQAPTVTEDELKNFKVGRRRQRNQQALINFFDHAAKGDLIITPEPLYRGKILIGVFLDESNTAVEAKSPRHYGPTPVPARRIRWLKEIEENTVSSSLSQSLRHQHPFSLIERSRFPEVFSLAYDSFVYGERHSSVLFNRKVDYTDRETSLIGLVSSISAVFCEAVSTGDQDEIDLLTALLSQASMEYHCQQAADIHSPGFNRFISSTATALVIAAFVASLSLLSACDSAESMTATLANIDYVNSSAPADDACTALVSETTDRILKTIGSDKLWKMCQAMKDAEARAGLESSAKIIK</sequence>
<evidence type="ECO:0000313" key="1">
    <source>
        <dbReference type="EMBL" id="RCW27794.1"/>
    </source>
</evidence>
<dbReference type="Proteomes" id="UP000252582">
    <property type="component" value="Unassembled WGS sequence"/>
</dbReference>
<keyword evidence="2" id="KW-1185">Reference proteome</keyword>
<dbReference type="EMBL" id="QPIX01000002">
    <property type="protein sequence ID" value="RCW27794.1"/>
    <property type="molecule type" value="Genomic_DNA"/>
</dbReference>